<keyword evidence="5" id="KW-0808">Transferase</keyword>
<evidence type="ECO:0000256" key="14">
    <source>
        <dbReference type="PROSITE-ProRule" id="PRU00023"/>
    </source>
</evidence>
<keyword evidence="7" id="KW-0256">Endoplasmic reticulum</keyword>
<evidence type="ECO:0000256" key="12">
    <source>
        <dbReference type="ARBA" id="ARBA00041409"/>
    </source>
</evidence>
<dbReference type="HOGENOM" id="CLU_009863_0_0_1"/>
<evidence type="ECO:0000256" key="2">
    <source>
        <dbReference type="ARBA" id="ARBA00004240"/>
    </source>
</evidence>
<evidence type="ECO:0000256" key="3">
    <source>
        <dbReference type="ARBA" id="ARBA00004906"/>
    </source>
</evidence>
<dbReference type="SMART" id="SM00119">
    <property type="entry name" value="HECTc"/>
    <property type="match status" value="1"/>
</dbReference>
<dbReference type="GO" id="GO:0006511">
    <property type="term" value="P:ubiquitin-dependent protein catabolic process"/>
    <property type="evidence" value="ECO:0007669"/>
    <property type="project" value="TreeGrafter"/>
</dbReference>
<evidence type="ECO:0000259" key="17">
    <source>
        <dbReference type="PROSITE" id="PS50237"/>
    </source>
</evidence>
<comment type="pathway">
    <text evidence="3">Protein modification; protein ubiquitination.</text>
</comment>
<dbReference type="GO" id="GO:0032580">
    <property type="term" value="C:Golgi cisterna membrane"/>
    <property type="evidence" value="ECO:0007669"/>
    <property type="project" value="UniProtKB-SubCell"/>
</dbReference>
<dbReference type="InterPro" id="IPR002110">
    <property type="entry name" value="Ankyrin_rpt"/>
</dbReference>
<feature type="domain" description="HECT" evidence="17">
    <location>
        <begin position="895"/>
        <end position="1184"/>
    </location>
</feature>
<evidence type="ECO:0000256" key="10">
    <source>
        <dbReference type="ARBA" id="ARBA00037859"/>
    </source>
</evidence>
<protein>
    <recommendedName>
        <fullName evidence="11">E3 ubiquitin-protein ligase HACE1</fullName>
        <ecNumber evidence="4">2.3.2.26</ecNumber>
    </recommendedName>
    <alternativeName>
        <fullName evidence="13">HECT domain and ankyrin repeat-containing E3 ubiquitin-protein ligase 1</fullName>
    </alternativeName>
    <alternativeName>
        <fullName evidence="12">HECT-type E3 ubiquitin transferase HACE1</fullName>
    </alternativeName>
</protein>
<dbReference type="SUPFAM" id="SSF48403">
    <property type="entry name" value="Ankyrin repeat"/>
    <property type="match status" value="1"/>
</dbReference>
<keyword evidence="19" id="KW-1185">Reference proteome</keyword>
<dbReference type="SMART" id="SM00248">
    <property type="entry name" value="ANK"/>
    <property type="match status" value="3"/>
</dbReference>
<dbReference type="Gene3D" id="3.30.1140.40">
    <property type="entry name" value="Tctex-1"/>
    <property type="match status" value="1"/>
</dbReference>
<gene>
    <name evidence="18" type="ORF">PITG_13803</name>
</gene>
<keyword evidence="6 15" id="KW-0833">Ubl conjugation pathway</keyword>
<evidence type="ECO:0000256" key="5">
    <source>
        <dbReference type="ARBA" id="ARBA00022679"/>
    </source>
</evidence>
<accession>D0NMU3</accession>
<feature type="repeat" description="ANK" evidence="14">
    <location>
        <begin position="64"/>
        <end position="97"/>
    </location>
</feature>
<dbReference type="InterPro" id="IPR050409">
    <property type="entry name" value="E3_ubiq-protein_ligase"/>
</dbReference>
<dbReference type="GO" id="GO:0005783">
    <property type="term" value="C:endoplasmic reticulum"/>
    <property type="evidence" value="ECO:0007669"/>
    <property type="project" value="UniProtKB-SubCell"/>
</dbReference>
<dbReference type="SUPFAM" id="SSF56204">
    <property type="entry name" value="Hect, E3 ligase catalytic domain"/>
    <property type="match status" value="1"/>
</dbReference>
<evidence type="ECO:0000313" key="19">
    <source>
        <dbReference type="Proteomes" id="UP000006643"/>
    </source>
</evidence>
<dbReference type="EC" id="2.3.2.26" evidence="4"/>
<dbReference type="InterPro" id="IPR036770">
    <property type="entry name" value="Ankyrin_rpt-contain_sf"/>
</dbReference>
<dbReference type="GeneID" id="9461439"/>
<evidence type="ECO:0000256" key="16">
    <source>
        <dbReference type="SAM" id="MobiDB-lite"/>
    </source>
</evidence>
<dbReference type="InterPro" id="IPR038586">
    <property type="entry name" value="Tctex-1-like_sf"/>
</dbReference>
<dbReference type="KEGG" id="pif:PITG_13803"/>
<evidence type="ECO:0000256" key="13">
    <source>
        <dbReference type="ARBA" id="ARBA00042378"/>
    </source>
</evidence>
<proteinExistence type="predicted"/>
<dbReference type="Gene3D" id="3.30.2160.10">
    <property type="entry name" value="Hect, E3 ligase catalytic domain"/>
    <property type="match status" value="1"/>
</dbReference>
<dbReference type="Gene3D" id="3.30.2410.10">
    <property type="entry name" value="Hect, E3 ligase catalytic domain"/>
    <property type="match status" value="1"/>
</dbReference>
<keyword evidence="9" id="KW-0131">Cell cycle</keyword>
<evidence type="ECO:0000256" key="8">
    <source>
        <dbReference type="ARBA" id="ARBA00023034"/>
    </source>
</evidence>
<feature type="region of interest" description="Disordered" evidence="16">
    <location>
        <begin position="806"/>
        <end position="827"/>
    </location>
</feature>
<dbReference type="STRING" id="403677.D0NMU3"/>
<dbReference type="VEuPathDB" id="FungiDB:PITG_13803"/>
<dbReference type="OrthoDB" id="5981550at2759"/>
<dbReference type="PANTHER" id="PTHR11254">
    <property type="entry name" value="HECT DOMAIN UBIQUITIN-PROTEIN LIGASE"/>
    <property type="match status" value="1"/>
</dbReference>
<dbReference type="Pfam" id="PF12796">
    <property type="entry name" value="Ank_2"/>
    <property type="match status" value="1"/>
</dbReference>
<dbReference type="eggNOG" id="KOG0939">
    <property type="taxonomic scope" value="Eukaryota"/>
</dbReference>
<evidence type="ECO:0000256" key="11">
    <source>
        <dbReference type="ARBA" id="ARBA00040370"/>
    </source>
</evidence>
<name>D0NMU3_PHYIT</name>
<dbReference type="PANTHER" id="PTHR11254:SF67">
    <property type="entry name" value="E3 UBIQUITIN-PROTEIN LIGASE HUWE1"/>
    <property type="match status" value="1"/>
</dbReference>
<dbReference type="InterPro" id="IPR000569">
    <property type="entry name" value="HECT_dom"/>
</dbReference>
<feature type="compositionally biased region" description="Basic residues" evidence="16">
    <location>
        <begin position="261"/>
        <end position="273"/>
    </location>
</feature>
<dbReference type="Gene3D" id="1.25.40.20">
    <property type="entry name" value="Ankyrin repeat-containing domain"/>
    <property type="match status" value="1"/>
</dbReference>
<dbReference type="CDD" id="cd21459">
    <property type="entry name" value="DLC-like_TCTEX1D2"/>
    <property type="match status" value="1"/>
</dbReference>
<dbReference type="EMBL" id="DS028147">
    <property type="protein sequence ID" value="EEY61850.1"/>
    <property type="molecule type" value="Genomic_DNA"/>
</dbReference>
<organism evidence="18 19">
    <name type="scientific">Phytophthora infestans (strain T30-4)</name>
    <name type="common">Potato late blight agent</name>
    <dbReference type="NCBI Taxonomy" id="403677"/>
    <lineage>
        <taxon>Eukaryota</taxon>
        <taxon>Sar</taxon>
        <taxon>Stramenopiles</taxon>
        <taxon>Oomycota</taxon>
        <taxon>Peronosporomycetes</taxon>
        <taxon>Peronosporales</taxon>
        <taxon>Peronosporaceae</taxon>
        <taxon>Phytophthora</taxon>
    </lineage>
</organism>
<evidence type="ECO:0000256" key="1">
    <source>
        <dbReference type="ARBA" id="ARBA00000885"/>
    </source>
</evidence>
<dbReference type="RefSeq" id="XP_002899490.1">
    <property type="nucleotide sequence ID" value="XM_002899444.1"/>
</dbReference>
<evidence type="ECO:0000256" key="9">
    <source>
        <dbReference type="ARBA" id="ARBA00023306"/>
    </source>
</evidence>
<dbReference type="eggNOG" id="KOG4108">
    <property type="taxonomic scope" value="Eukaryota"/>
</dbReference>
<evidence type="ECO:0000256" key="15">
    <source>
        <dbReference type="PROSITE-ProRule" id="PRU00104"/>
    </source>
</evidence>
<dbReference type="PROSITE" id="PS50088">
    <property type="entry name" value="ANK_REPEAT"/>
    <property type="match status" value="1"/>
</dbReference>
<dbReference type="OMA" id="MDLYAFA"/>
<dbReference type="Gene3D" id="3.90.1750.10">
    <property type="entry name" value="Hect, E3 ligase catalytic domains"/>
    <property type="match status" value="2"/>
</dbReference>
<comment type="subcellular location">
    <subcellularLocation>
        <location evidence="2">Endoplasmic reticulum</location>
    </subcellularLocation>
    <subcellularLocation>
        <location evidence="10">Golgi apparatus</location>
        <location evidence="10">Golgi stack membrane</location>
    </subcellularLocation>
</comment>
<evidence type="ECO:0000256" key="7">
    <source>
        <dbReference type="ARBA" id="ARBA00022824"/>
    </source>
</evidence>
<dbReference type="AlphaFoldDB" id="D0NMU3"/>
<keyword evidence="14" id="KW-0040">ANK repeat</keyword>
<feature type="region of interest" description="Disordered" evidence="16">
    <location>
        <begin position="1"/>
        <end position="25"/>
    </location>
</feature>
<keyword evidence="8" id="KW-0333">Golgi apparatus</keyword>
<dbReference type="GO" id="GO:0061630">
    <property type="term" value="F:ubiquitin protein ligase activity"/>
    <property type="evidence" value="ECO:0007669"/>
    <property type="project" value="UniProtKB-EC"/>
</dbReference>
<dbReference type="GO" id="GO:0000209">
    <property type="term" value="P:protein polyubiquitination"/>
    <property type="evidence" value="ECO:0007669"/>
    <property type="project" value="TreeGrafter"/>
</dbReference>
<dbReference type="InParanoid" id="D0NMU3"/>
<dbReference type="PROSITE" id="PS50237">
    <property type="entry name" value="HECT"/>
    <property type="match status" value="1"/>
</dbReference>
<feature type="compositionally biased region" description="Basic residues" evidence="16">
    <location>
        <begin position="1"/>
        <end position="16"/>
    </location>
</feature>
<dbReference type="Pfam" id="PF03645">
    <property type="entry name" value="Tctex-1"/>
    <property type="match status" value="1"/>
</dbReference>
<evidence type="ECO:0000256" key="6">
    <source>
        <dbReference type="ARBA" id="ARBA00022786"/>
    </source>
</evidence>
<dbReference type="InterPro" id="IPR005334">
    <property type="entry name" value="Tctex-1-like"/>
</dbReference>
<sequence length="1280" mass="144447">MASTAPRRRRPNRKSKVKTDSSIALPPSPPITFQLVTAIRRNDLDAFSSLLQTPQLDVNRRTPQGDTPLVEICRYARLEMATRLLSVHGANVNVASSNRSANRVGLTPLIAACMALQPKLVALLLSQSQKKVNLLKSFGRVNAATVLLLFCVANGRTDEQNDTALLLLEQLLTYAKQQNQLEEILTAKPDKVNSLLHVAAGLGNWKALRMLRQRAEDFDVEFNARNAVEHSALHIVEMNAFQARSMQFCEPPRPDVEAGGKKNRGRNRRRQKQKKQEDKEEEEKDEVKEEQEQEQELESSEADRAVEALEVTRTVMELAKNTGIGAIFSRKGDEGLRGLYIKSLVLAEVGLVSIVNEIAQMPVTQKEKAVYLDGFMYTVASVYPLSVKNAKEYQSLWRQALDKKSTQNTEATDDERVSVTDAATMELSRAGFNLILDGMFSYNSISKRVKVWTLILMHLLTPFATGSPLAADKRPVMDECSQLKFFERIIEKICRSGTKLAFCIFDRTDIEDDDSYDDEIEFHWLISLFELFLQFFAPYARTIRDEESKEPLGIIKSFQRAIKPVKQLWPLVNAALGIMDDTISTPQRFSLLLHLLQVLEQLEAAFTSNEDMALVKLFGVMNRFVKQEAKKKRFKMFVSEQSHLLHTIAATFPIPTSFTDKVIPLKNSVDVLIRSDPKVLGMDLYSFAAIPGLIRLEHKVDYLSMLAEERNGSVSVSISRASDANYVDFILQQILSTSTKNLKAEMNITLVNEPGVGAGVTREFFQIVQRCFFQPGSTGSSQSRTVLPAPHVQEIGAQWLQLARSQNSQDGNSSKKRNAKQSQPTQSGGFADLFPLFDYVDKQKRGVVGIAPRPVYISKQVMDAKRKAKSLSLSRKDMLVDPSEVDALKRVYLCIGRLMGLAIRNHQPLAVDFPLAFWKLMMRDGSVTWENYCESSAVFKRSLQFVLDHDFDAQSLDMRFEYTTQVVIVDEDASTKQKDESDVVAASTTSMEMELQDGMGNVEVTNANKAQYVLLRAQQFFFGHELMYYKKIRDGFNDTIVRSDLKLFRPEELQRLVRGEQTIDLQSLKRIVVYSRGALPSRGVVQRFWEVAEGFDQEYRSKLLTFWSGSPLPPIFGFDSTYRSMNADIACWYIDVDTRMQPSFCPMANTCDRRLILPDYPSSAMLREKLLVALDHGSVGYDRIEANTLAGSSTAQMDTLRLNPKARPTTTKMKQVIGQVLAEKLDNASYQSERAAMLTKEIADAVKMRLKECDFPRFKYVVQVVIGEQRGEGVSIFTKV</sequence>
<feature type="compositionally biased region" description="Acidic residues" evidence="16">
    <location>
        <begin position="279"/>
        <end position="300"/>
    </location>
</feature>
<reference evidence="19" key="1">
    <citation type="journal article" date="2009" name="Nature">
        <title>Genome sequence and analysis of the Irish potato famine pathogen Phytophthora infestans.</title>
        <authorList>
            <consortium name="The Broad Institute Genome Sequencing Platform"/>
            <person name="Haas B.J."/>
            <person name="Kamoun S."/>
            <person name="Zody M.C."/>
            <person name="Jiang R.H."/>
            <person name="Handsaker R.E."/>
            <person name="Cano L.M."/>
            <person name="Grabherr M."/>
            <person name="Kodira C.D."/>
            <person name="Raffaele S."/>
            <person name="Torto-Alalibo T."/>
            <person name="Bozkurt T.O."/>
            <person name="Ah-Fong A.M."/>
            <person name="Alvarado L."/>
            <person name="Anderson V.L."/>
            <person name="Armstrong M.R."/>
            <person name="Avrova A."/>
            <person name="Baxter L."/>
            <person name="Beynon J."/>
            <person name="Boevink P.C."/>
            <person name="Bollmann S.R."/>
            <person name="Bos J.I."/>
            <person name="Bulone V."/>
            <person name="Cai G."/>
            <person name="Cakir C."/>
            <person name="Carrington J.C."/>
            <person name="Chawner M."/>
            <person name="Conti L."/>
            <person name="Costanzo S."/>
            <person name="Ewan R."/>
            <person name="Fahlgren N."/>
            <person name="Fischbach M.A."/>
            <person name="Fugelstad J."/>
            <person name="Gilroy E.M."/>
            <person name="Gnerre S."/>
            <person name="Green P.J."/>
            <person name="Grenville-Briggs L.J."/>
            <person name="Griffith J."/>
            <person name="Grunwald N.J."/>
            <person name="Horn K."/>
            <person name="Horner N.R."/>
            <person name="Hu C.H."/>
            <person name="Huitema E."/>
            <person name="Jeong D.H."/>
            <person name="Jones A.M."/>
            <person name="Jones J.D."/>
            <person name="Jones R.W."/>
            <person name="Karlsson E.K."/>
            <person name="Kunjeti S.G."/>
            <person name="Lamour K."/>
            <person name="Liu Z."/>
            <person name="Ma L."/>
            <person name="Maclean D."/>
            <person name="Chibucos M.C."/>
            <person name="McDonald H."/>
            <person name="McWalters J."/>
            <person name="Meijer H.J."/>
            <person name="Morgan W."/>
            <person name="Morris P.F."/>
            <person name="Munro C.A."/>
            <person name="O'Neill K."/>
            <person name="Ospina-Giraldo M."/>
            <person name="Pinzon A."/>
            <person name="Pritchard L."/>
            <person name="Ramsahoye B."/>
            <person name="Ren Q."/>
            <person name="Restrepo S."/>
            <person name="Roy S."/>
            <person name="Sadanandom A."/>
            <person name="Savidor A."/>
            <person name="Schornack S."/>
            <person name="Schwartz D.C."/>
            <person name="Schumann U.D."/>
            <person name="Schwessinger B."/>
            <person name="Seyer L."/>
            <person name="Sharpe T."/>
            <person name="Silvar C."/>
            <person name="Song J."/>
            <person name="Studholme D.J."/>
            <person name="Sykes S."/>
            <person name="Thines M."/>
            <person name="van de Vondervoort P.J."/>
            <person name="Phuntumart V."/>
            <person name="Wawra S."/>
            <person name="Weide R."/>
            <person name="Win J."/>
            <person name="Young C."/>
            <person name="Zhou S."/>
            <person name="Fry W."/>
            <person name="Meyers B.C."/>
            <person name="van West P."/>
            <person name="Ristaino J."/>
            <person name="Govers F."/>
            <person name="Birch P.R."/>
            <person name="Whisson S.C."/>
            <person name="Judelson H.S."/>
            <person name="Nusbaum C."/>
        </authorList>
    </citation>
    <scope>NUCLEOTIDE SEQUENCE [LARGE SCALE GENOMIC DNA]</scope>
    <source>
        <strain evidence="19">T30-4</strain>
    </source>
</reference>
<feature type="active site" description="Glycyl thioester intermediate" evidence="15">
    <location>
        <position position="1151"/>
    </location>
</feature>
<feature type="region of interest" description="Disordered" evidence="16">
    <location>
        <begin position="249"/>
        <end position="304"/>
    </location>
</feature>
<evidence type="ECO:0000313" key="18">
    <source>
        <dbReference type="EMBL" id="EEY61850.1"/>
    </source>
</evidence>
<evidence type="ECO:0000256" key="4">
    <source>
        <dbReference type="ARBA" id="ARBA00012485"/>
    </source>
</evidence>
<dbReference type="Pfam" id="PF00632">
    <property type="entry name" value="HECT"/>
    <property type="match status" value="1"/>
</dbReference>
<dbReference type="InterPro" id="IPR035983">
    <property type="entry name" value="Hect_E3_ubiquitin_ligase"/>
</dbReference>
<comment type="catalytic activity">
    <reaction evidence="1">
        <text>S-ubiquitinyl-[E2 ubiquitin-conjugating enzyme]-L-cysteine + [acceptor protein]-L-lysine = [E2 ubiquitin-conjugating enzyme]-L-cysteine + N(6)-ubiquitinyl-[acceptor protein]-L-lysine.</text>
        <dbReference type="EC" id="2.3.2.26"/>
    </reaction>
</comment>
<dbReference type="Proteomes" id="UP000006643">
    <property type="component" value="Unassembled WGS sequence"/>
</dbReference>